<organism evidence="1 2">
    <name type="scientific">Morchella conica CCBAS932</name>
    <dbReference type="NCBI Taxonomy" id="1392247"/>
    <lineage>
        <taxon>Eukaryota</taxon>
        <taxon>Fungi</taxon>
        <taxon>Dikarya</taxon>
        <taxon>Ascomycota</taxon>
        <taxon>Pezizomycotina</taxon>
        <taxon>Pezizomycetes</taxon>
        <taxon>Pezizales</taxon>
        <taxon>Morchellaceae</taxon>
        <taxon>Morchella</taxon>
    </lineage>
</organism>
<dbReference type="EMBL" id="ML119184">
    <property type="protein sequence ID" value="RPB07389.1"/>
    <property type="molecule type" value="Genomic_DNA"/>
</dbReference>
<dbReference type="Proteomes" id="UP000277580">
    <property type="component" value="Unassembled WGS sequence"/>
</dbReference>
<keyword evidence="2" id="KW-1185">Reference proteome</keyword>
<evidence type="ECO:0000313" key="2">
    <source>
        <dbReference type="Proteomes" id="UP000277580"/>
    </source>
</evidence>
<dbReference type="InParanoid" id="A0A3N4KDG9"/>
<dbReference type="AlphaFoldDB" id="A0A3N4KDG9"/>
<accession>A0A3N4KDG9</accession>
<reference evidence="1 2" key="1">
    <citation type="journal article" date="2018" name="Nat. Ecol. Evol.">
        <title>Pezizomycetes genomes reveal the molecular basis of ectomycorrhizal truffle lifestyle.</title>
        <authorList>
            <person name="Murat C."/>
            <person name="Payen T."/>
            <person name="Noel B."/>
            <person name="Kuo A."/>
            <person name="Morin E."/>
            <person name="Chen J."/>
            <person name="Kohler A."/>
            <person name="Krizsan K."/>
            <person name="Balestrini R."/>
            <person name="Da Silva C."/>
            <person name="Montanini B."/>
            <person name="Hainaut M."/>
            <person name="Levati E."/>
            <person name="Barry K.W."/>
            <person name="Belfiori B."/>
            <person name="Cichocki N."/>
            <person name="Clum A."/>
            <person name="Dockter R.B."/>
            <person name="Fauchery L."/>
            <person name="Guy J."/>
            <person name="Iotti M."/>
            <person name="Le Tacon F."/>
            <person name="Lindquist E.A."/>
            <person name="Lipzen A."/>
            <person name="Malagnac F."/>
            <person name="Mello A."/>
            <person name="Molinier V."/>
            <person name="Miyauchi S."/>
            <person name="Poulain J."/>
            <person name="Riccioni C."/>
            <person name="Rubini A."/>
            <person name="Sitrit Y."/>
            <person name="Splivallo R."/>
            <person name="Traeger S."/>
            <person name="Wang M."/>
            <person name="Zifcakova L."/>
            <person name="Wipf D."/>
            <person name="Zambonelli A."/>
            <person name="Paolocci F."/>
            <person name="Nowrousian M."/>
            <person name="Ottonello S."/>
            <person name="Baldrian P."/>
            <person name="Spatafora J.W."/>
            <person name="Henrissat B."/>
            <person name="Nagy L.G."/>
            <person name="Aury J.M."/>
            <person name="Wincker P."/>
            <person name="Grigoriev I.V."/>
            <person name="Bonfante P."/>
            <person name="Martin F.M."/>
        </authorList>
    </citation>
    <scope>NUCLEOTIDE SEQUENCE [LARGE SCALE GENOMIC DNA]</scope>
    <source>
        <strain evidence="1 2">CCBAS932</strain>
    </source>
</reference>
<name>A0A3N4KDG9_9PEZI</name>
<sequence>MTDPQPSTCRAHTNIHETLQFKKPLSWGKTGANTQPQIAPTAEPMLTRTMISPEFFLARSITRSI</sequence>
<evidence type="ECO:0000313" key="1">
    <source>
        <dbReference type="EMBL" id="RPB07389.1"/>
    </source>
</evidence>
<protein>
    <submittedName>
        <fullName evidence="1">Uncharacterized protein</fullName>
    </submittedName>
</protein>
<gene>
    <name evidence="1" type="ORF">P167DRAFT_540141</name>
</gene>
<proteinExistence type="predicted"/>